<reference evidence="8" key="1">
    <citation type="submission" date="2023-04" db="EMBL/GenBank/DDBJ databases">
        <title>Chromosome-level genome of Chaenocephalus aceratus.</title>
        <authorList>
            <person name="Park H."/>
        </authorList>
    </citation>
    <scope>NUCLEOTIDE SEQUENCE</scope>
    <source>
        <strain evidence="8">DE</strain>
        <tissue evidence="8">Muscle</tissue>
    </source>
</reference>
<dbReference type="Pfam" id="PF04116">
    <property type="entry name" value="FA_hydroxylase"/>
    <property type="match status" value="1"/>
</dbReference>
<keyword evidence="2 6" id="KW-0812">Transmembrane</keyword>
<dbReference type="GO" id="GO:0016020">
    <property type="term" value="C:membrane"/>
    <property type="evidence" value="ECO:0007669"/>
    <property type="project" value="UniProtKB-SubCell"/>
</dbReference>
<keyword evidence="4 6" id="KW-0472">Membrane</keyword>
<comment type="subcellular location">
    <subcellularLocation>
        <location evidence="1">Membrane</location>
    </subcellularLocation>
</comment>
<feature type="transmembrane region" description="Helical" evidence="6">
    <location>
        <begin position="263"/>
        <end position="284"/>
    </location>
</feature>
<dbReference type="PANTHER" id="PTHR11863">
    <property type="entry name" value="STEROL DESATURASE"/>
    <property type="match status" value="1"/>
</dbReference>
<feature type="compositionally biased region" description="Acidic residues" evidence="5">
    <location>
        <begin position="66"/>
        <end position="141"/>
    </location>
</feature>
<feature type="domain" description="Fatty acid hydroxylase" evidence="7">
    <location>
        <begin position="347"/>
        <end position="481"/>
    </location>
</feature>
<feature type="compositionally biased region" description="Polar residues" evidence="5">
    <location>
        <begin position="215"/>
        <end position="225"/>
    </location>
</feature>
<protein>
    <submittedName>
        <fullName evidence="8">Cholesterol 25-hydroxylase-like protein</fullName>
    </submittedName>
</protein>
<gene>
    <name evidence="8" type="ORF">KUDE01_025230</name>
</gene>
<comment type="caution">
    <text evidence="8">The sequence shown here is derived from an EMBL/GenBank/DDBJ whole genome shotgun (WGS) entry which is preliminary data.</text>
</comment>
<evidence type="ECO:0000313" key="9">
    <source>
        <dbReference type="Proteomes" id="UP001228049"/>
    </source>
</evidence>
<feature type="region of interest" description="Disordered" evidence="5">
    <location>
        <begin position="66"/>
        <end position="225"/>
    </location>
</feature>
<dbReference type="GO" id="GO:0005506">
    <property type="term" value="F:iron ion binding"/>
    <property type="evidence" value="ECO:0007669"/>
    <property type="project" value="InterPro"/>
</dbReference>
<evidence type="ECO:0000256" key="1">
    <source>
        <dbReference type="ARBA" id="ARBA00004370"/>
    </source>
</evidence>
<evidence type="ECO:0000256" key="6">
    <source>
        <dbReference type="SAM" id="Phobius"/>
    </source>
</evidence>
<dbReference type="EMBL" id="JASDAP010000024">
    <property type="protein sequence ID" value="KAK1882068.1"/>
    <property type="molecule type" value="Genomic_DNA"/>
</dbReference>
<evidence type="ECO:0000259" key="7">
    <source>
        <dbReference type="Pfam" id="PF04116"/>
    </source>
</evidence>
<proteinExistence type="predicted"/>
<evidence type="ECO:0000256" key="5">
    <source>
        <dbReference type="SAM" id="MobiDB-lite"/>
    </source>
</evidence>
<evidence type="ECO:0000313" key="8">
    <source>
        <dbReference type="EMBL" id="KAK1882068.1"/>
    </source>
</evidence>
<evidence type="ECO:0000256" key="4">
    <source>
        <dbReference type="ARBA" id="ARBA00023136"/>
    </source>
</evidence>
<dbReference type="GO" id="GO:0008610">
    <property type="term" value="P:lipid biosynthetic process"/>
    <property type="evidence" value="ECO:0007669"/>
    <property type="project" value="InterPro"/>
</dbReference>
<dbReference type="Proteomes" id="UP001228049">
    <property type="component" value="Unassembled WGS sequence"/>
</dbReference>
<evidence type="ECO:0000256" key="3">
    <source>
        <dbReference type="ARBA" id="ARBA00022989"/>
    </source>
</evidence>
<keyword evidence="3 6" id="KW-1133">Transmembrane helix</keyword>
<dbReference type="GO" id="GO:0016491">
    <property type="term" value="F:oxidoreductase activity"/>
    <property type="evidence" value="ECO:0007669"/>
    <property type="project" value="InterPro"/>
</dbReference>
<organism evidence="8 9">
    <name type="scientific">Dissostichus eleginoides</name>
    <name type="common">Patagonian toothfish</name>
    <name type="synonym">Dissostichus amissus</name>
    <dbReference type="NCBI Taxonomy" id="100907"/>
    <lineage>
        <taxon>Eukaryota</taxon>
        <taxon>Metazoa</taxon>
        <taxon>Chordata</taxon>
        <taxon>Craniata</taxon>
        <taxon>Vertebrata</taxon>
        <taxon>Euteleostomi</taxon>
        <taxon>Actinopterygii</taxon>
        <taxon>Neopterygii</taxon>
        <taxon>Teleostei</taxon>
        <taxon>Neoteleostei</taxon>
        <taxon>Acanthomorphata</taxon>
        <taxon>Eupercaria</taxon>
        <taxon>Perciformes</taxon>
        <taxon>Notothenioidei</taxon>
        <taxon>Nototheniidae</taxon>
        <taxon>Dissostichus</taxon>
    </lineage>
</organism>
<feature type="compositionally biased region" description="Polar residues" evidence="5">
    <location>
        <begin position="177"/>
        <end position="188"/>
    </location>
</feature>
<dbReference type="InterPro" id="IPR006694">
    <property type="entry name" value="Fatty_acid_hydroxylase"/>
</dbReference>
<feature type="transmembrane region" description="Helical" evidence="6">
    <location>
        <begin position="305"/>
        <end position="327"/>
    </location>
</feature>
<feature type="compositionally biased region" description="Polar residues" evidence="5">
    <location>
        <begin position="158"/>
        <end position="169"/>
    </location>
</feature>
<name>A0AAD9BI41_DISEL</name>
<keyword evidence="9" id="KW-1185">Reference proteome</keyword>
<accession>A0AAD9BI41</accession>
<feature type="transmembrane region" description="Helical" evidence="6">
    <location>
        <begin position="342"/>
        <end position="363"/>
    </location>
</feature>
<evidence type="ECO:0000256" key="2">
    <source>
        <dbReference type="ARBA" id="ARBA00022692"/>
    </source>
</evidence>
<dbReference type="InterPro" id="IPR050307">
    <property type="entry name" value="Sterol_Desaturase_Related"/>
</dbReference>
<dbReference type="AlphaFoldDB" id="A0AAD9BI41"/>
<sequence length="485" mass="55436">MMLQPLWDLLRGHSSLLLSPLFPVLFSLGGYLTCCLPYLLLDLLALRWASLCRHGDVFLQLEEPQLEEPQVEEPQLEEPQLEEPQLEEPQVEEPQLEEPQVEEPQLEEPQLEEPQVEEPQLEEPQLEEPQLEEPQVEEPQVETDYRSDPQIQVRPSDPGQTLRSRSDPQIQVRPSDPGQTLRSRSDPQIQIRPSDPGQTLRSRSDPQIQVRPSDPGQTLRSSAAAQNNSHKVMKMMMLQPLWDLLRGHSSLLLSPLFPVLFSLGGYLTCCLPYLLLDLLALRWASLRRYKLQPQSSVSWASVRSCLSLTLYNHLVFLLPITLLHGYLSPAHLPAQAPPLPRLLAQVFVCLLLFDLQSFTWHLLHHRVPWLYRTFHKVHHSSSSTWALTTEATGAMETLSLGFFSGCTPVLLGLHPLSQLGFFLLNIWLSVEDHCGYDLPWATHRLFPLHLYGGAPHHDLHHLNSSCNYAPYFTHWDRLIGTLQTR</sequence>
<feature type="compositionally biased region" description="Polar residues" evidence="5">
    <location>
        <begin position="196"/>
        <end position="207"/>
    </location>
</feature>